<organism evidence="1 2">
    <name type="scientific">Brachionus plicatilis</name>
    <name type="common">Marine rotifer</name>
    <name type="synonym">Brachionus muelleri</name>
    <dbReference type="NCBI Taxonomy" id="10195"/>
    <lineage>
        <taxon>Eukaryota</taxon>
        <taxon>Metazoa</taxon>
        <taxon>Spiralia</taxon>
        <taxon>Gnathifera</taxon>
        <taxon>Rotifera</taxon>
        <taxon>Eurotatoria</taxon>
        <taxon>Monogononta</taxon>
        <taxon>Pseudotrocha</taxon>
        <taxon>Ploima</taxon>
        <taxon>Brachionidae</taxon>
        <taxon>Brachionus</taxon>
    </lineage>
</organism>
<comment type="caution">
    <text evidence="1">The sequence shown here is derived from an EMBL/GenBank/DDBJ whole genome shotgun (WGS) entry which is preliminary data.</text>
</comment>
<reference evidence="1 2" key="1">
    <citation type="journal article" date="2018" name="Sci. Rep.">
        <title>Genomic signatures of local adaptation to the degree of environmental predictability in rotifers.</title>
        <authorList>
            <person name="Franch-Gras L."/>
            <person name="Hahn C."/>
            <person name="Garcia-Roger E.M."/>
            <person name="Carmona M.J."/>
            <person name="Serra M."/>
            <person name="Gomez A."/>
        </authorList>
    </citation>
    <scope>NUCLEOTIDE SEQUENCE [LARGE SCALE GENOMIC DNA]</scope>
    <source>
        <strain evidence="1">HYR1</strain>
    </source>
</reference>
<protein>
    <submittedName>
        <fullName evidence="1">Uncharacterized protein</fullName>
    </submittedName>
</protein>
<sequence length="60" mass="7032">MIKENINGSKGQNIFFSSLKNVKISFINVSTLTLGYIRELHKFKQLKYKKKNTFLNKKIP</sequence>
<name>A0A3M7QCP8_BRAPC</name>
<evidence type="ECO:0000313" key="2">
    <source>
        <dbReference type="Proteomes" id="UP000276133"/>
    </source>
</evidence>
<dbReference type="EMBL" id="REGN01006640">
    <property type="protein sequence ID" value="RNA08771.1"/>
    <property type="molecule type" value="Genomic_DNA"/>
</dbReference>
<dbReference type="AlphaFoldDB" id="A0A3M7QCP8"/>
<keyword evidence="2" id="KW-1185">Reference proteome</keyword>
<accession>A0A3M7QCP8</accession>
<gene>
    <name evidence="1" type="ORF">BpHYR1_039926</name>
</gene>
<evidence type="ECO:0000313" key="1">
    <source>
        <dbReference type="EMBL" id="RNA08771.1"/>
    </source>
</evidence>
<dbReference type="Proteomes" id="UP000276133">
    <property type="component" value="Unassembled WGS sequence"/>
</dbReference>
<proteinExistence type="predicted"/>